<protein>
    <submittedName>
        <fullName evidence="1">Uncharacterized protein</fullName>
    </submittedName>
</protein>
<dbReference type="AlphaFoldDB" id="A0A5D0CP11"/>
<evidence type="ECO:0000313" key="2">
    <source>
        <dbReference type="Proteomes" id="UP000325218"/>
    </source>
</evidence>
<gene>
    <name evidence="1" type="ORF">FRY98_24725</name>
</gene>
<organism evidence="1 2">
    <name type="scientific">Paenibacillus faecis</name>
    <dbReference type="NCBI Taxonomy" id="862114"/>
    <lineage>
        <taxon>Bacteria</taxon>
        <taxon>Bacillati</taxon>
        <taxon>Bacillota</taxon>
        <taxon>Bacilli</taxon>
        <taxon>Bacillales</taxon>
        <taxon>Paenibacillaceae</taxon>
        <taxon>Paenibacillus</taxon>
    </lineage>
</organism>
<accession>A0A5D0CP11</accession>
<dbReference type="RefSeq" id="WP_148457157.1">
    <property type="nucleotide sequence ID" value="NZ_VSDO01000005.1"/>
</dbReference>
<comment type="caution">
    <text evidence="1">The sequence shown here is derived from an EMBL/GenBank/DDBJ whole genome shotgun (WGS) entry which is preliminary data.</text>
</comment>
<reference evidence="1 2" key="1">
    <citation type="submission" date="2019-08" db="EMBL/GenBank/DDBJ databases">
        <title>Genome sequencing of Paenibacillus faecis DSM 23593(T).</title>
        <authorList>
            <person name="Kook J.-K."/>
            <person name="Park S.-N."/>
            <person name="Lim Y.K."/>
        </authorList>
    </citation>
    <scope>NUCLEOTIDE SEQUENCE [LARGE SCALE GENOMIC DNA]</scope>
    <source>
        <strain evidence="1 2">DSM 23593</strain>
    </source>
</reference>
<dbReference type="Proteomes" id="UP000325218">
    <property type="component" value="Unassembled WGS sequence"/>
</dbReference>
<name>A0A5D0CP11_9BACL</name>
<proteinExistence type="predicted"/>
<sequence length="141" mass="16496">MSERLTEKQVKEIRELIHEWRPFVSPLRDPLERTLISEQAGWAEVDRLNRLVVSLQEQLRQASQCAAHWICHHHAEETRFHRQNSEIGQLRAERTQLVLNLESRIADQLRWGTPVSKEIARELQAIVNEIKEGDLHAGQRA</sequence>
<evidence type="ECO:0000313" key="1">
    <source>
        <dbReference type="EMBL" id="TYA10974.1"/>
    </source>
</evidence>
<keyword evidence="2" id="KW-1185">Reference proteome</keyword>
<dbReference type="OrthoDB" id="2661271at2"/>
<dbReference type="EMBL" id="VSDO01000005">
    <property type="protein sequence ID" value="TYA10974.1"/>
    <property type="molecule type" value="Genomic_DNA"/>
</dbReference>